<accession>A0AAV4I9Z7</accession>
<dbReference type="AlphaFoldDB" id="A0AAV4I9Z7"/>
<evidence type="ECO:0000313" key="1">
    <source>
        <dbReference type="EMBL" id="GFS06870.1"/>
    </source>
</evidence>
<proteinExistence type="predicted"/>
<name>A0AAV4I9Z7_9GAST</name>
<sequence length="97" mass="10749">MQQQKDTHTNQQLKQHPVGAEDFGLVDKDGIDVESNYVDVLIFARWRPLPKATNAALAQLPSTGDFVNAKVNLQRVAFTLLAANNTLGQFCINLQLN</sequence>
<dbReference type="EMBL" id="BMAT01002427">
    <property type="protein sequence ID" value="GFS06870.1"/>
    <property type="molecule type" value="Genomic_DNA"/>
</dbReference>
<evidence type="ECO:0000313" key="2">
    <source>
        <dbReference type="Proteomes" id="UP000762676"/>
    </source>
</evidence>
<gene>
    <name evidence="1" type="ORF">ElyMa_001236200</name>
</gene>
<dbReference type="Proteomes" id="UP000762676">
    <property type="component" value="Unassembled WGS sequence"/>
</dbReference>
<organism evidence="1 2">
    <name type="scientific">Elysia marginata</name>
    <dbReference type="NCBI Taxonomy" id="1093978"/>
    <lineage>
        <taxon>Eukaryota</taxon>
        <taxon>Metazoa</taxon>
        <taxon>Spiralia</taxon>
        <taxon>Lophotrochozoa</taxon>
        <taxon>Mollusca</taxon>
        <taxon>Gastropoda</taxon>
        <taxon>Heterobranchia</taxon>
        <taxon>Euthyneura</taxon>
        <taxon>Panpulmonata</taxon>
        <taxon>Sacoglossa</taxon>
        <taxon>Placobranchoidea</taxon>
        <taxon>Plakobranchidae</taxon>
        <taxon>Elysia</taxon>
    </lineage>
</organism>
<keyword evidence="2" id="KW-1185">Reference proteome</keyword>
<reference evidence="1 2" key="1">
    <citation type="journal article" date="2021" name="Elife">
        <title>Chloroplast acquisition without the gene transfer in kleptoplastic sea slugs, Plakobranchus ocellatus.</title>
        <authorList>
            <person name="Maeda T."/>
            <person name="Takahashi S."/>
            <person name="Yoshida T."/>
            <person name="Shimamura S."/>
            <person name="Takaki Y."/>
            <person name="Nagai Y."/>
            <person name="Toyoda A."/>
            <person name="Suzuki Y."/>
            <person name="Arimoto A."/>
            <person name="Ishii H."/>
            <person name="Satoh N."/>
            <person name="Nishiyama T."/>
            <person name="Hasebe M."/>
            <person name="Maruyama T."/>
            <person name="Minagawa J."/>
            <person name="Obokata J."/>
            <person name="Shigenobu S."/>
        </authorList>
    </citation>
    <scope>NUCLEOTIDE SEQUENCE [LARGE SCALE GENOMIC DNA]</scope>
</reference>
<protein>
    <submittedName>
        <fullName evidence="1">Uncharacterized protein</fullName>
    </submittedName>
</protein>
<comment type="caution">
    <text evidence="1">The sequence shown here is derived from an EMBL/GenBank/DDBJ whole genome shotgun (WGS) entry which is preliminary data.</text>
</comment>